<name>A0ABT1EDD2_9FIRM</name>
<gene>
    <name evidence="1" type="ORF">NK118_00365</name>
</gene>
<evidence type="ECO:0000313" key="1">
    <source>
        <dbReference type="EMBL" id="MCP1108704.1"/>
    </source>
</evidence>
<sequence length="221" mass="24931">MPLSTKTSLLSLLLVGVLFLGGCGRSDEAADYVESILDLTFQGDVKKALSADKETTRADLQALYEENIDSFVYDNITGQLEEDGSSVSHFADVVKDIYRSQRYRVISSKRTGTGAYEVEVEIEPTDAFLLFQEQLTEDGKRLGEKAQTGGYTGSDEQIEAQIKRDILNHAYDFLYAAQLDSSYAKKERITLRVSRKDGKYEINEKDMHEFTVQILRLDEIQ</sequence>
<dbReference type="PROSITE" id="PS51257">
    <property type="entry name" value="PROKAR_LIPOPROTEIN"/>
    <property type="match status" value="1"/>
</dbReference>
<protein>
    <recommendedName>
        <fullName evidence="3">Lipoprotein</fullName>
    </recommendedName>
</protein>
<dbReference type="EMBL" id="JAMZFV010000001">
    <property type="protein sequence ID" value="MCP1108704.1"/>
    <property type="molecule type" value="Genomic_DNA"/>
</dbReference>
<dbReference type="RefSeq" id="WP_262067612.1">
    <property type="nucleotide sequence ID" value="NZ_JAMXOC010000001.1"/>
</dbReference>
<keyword evidence="2" id="KW-1185">Reference proteome</keyword>
<evidence type="ECO:0000313" key="2">
    <source>
        <dbReference type="Proteomes" id="UP001523565"/>
    </source>
</evidence>
<proteinExistence type="predicted"/>
<evidence type="ECO:0008006" key="3">
    <source>
        <dbReference type="Google" id="ProtNLM"/>
    </source>
</evidence>
<reference evidence="1 2" key="1">
    <citation type="journal article" date="2022" name="Genome Biol. Evol.">
        <title>Host diet, physiology and behaviors set the stage for Lachnospiraceae cladogenesis.</title>
        <authorList>
            <person name="Vera-Ponce De Leon A."/>
            <person name="Schneider M."/>
            <person name="Jahnes B.C."/>
            <person name="Sadowski V."/>
            <person name="Camuy-Velez L.A."/>
            <person name="Duan J."/>
            <person name="Sabree Z.L."/>
        </authorList>
    </citation>
    <scope>NUCLEOTIDE SEQUENCE [LARGE SCALE GENOMIC DNA]</scope>
    <source>
        <strain evidence="1 2">PAL227</strain>
    </source>
</reference>
<organism evidence="1 2">
    <name type="scientific">Ohessyouella blattaphilus</name>
    <dbReference type="NCBI Taxonomy" id="2949333"/>
    <lineage>
        <taxon>Bacteria</taxon>
        <taxon>Bacillati</taxon>
        <taxon>Bacillota</taxon>
        <taxon>Clostridia</taxon>
        <taxon>Lachnospirales</taxon>
        <taxon>Lachnospiraceae</taxon>
        <taxon>Ohessyouella</taxon>
    </lineage>
</organism>
<comment type="caution">
    <text evidence="1">The sequence shown here is derived from an EMBL/GenBank/DDBJ whole genome shotgun (WGS) entry which is preliminary data.</text>
</comment>
<dbReference type="Proteomes" id="UP001523565">
    <property type="component" value="Unassembled WGS sequence"/>
</dbReference>
<accession>A0ABT1EDD2</accession>